<accession>A0A8J2SRN0</accession>
<proteinExistence type="inferred from homology"/>
<evidence type="ECO:0000256" key="3">
    <source>
        <dbReference type="ARBA" id="ARBA00022692"/>
    </source>
</evidence>
<dbReference type="OrthoDB" id="8841220at2759"/>
<evidence type="ECO:0000256" key="4">
    <source>
        <dbReference type="ARBA" id="ARBA00022989"/>
    </source>
</evidence>
<dbReference type="PANTHER" id="PTHR10057">
    <property type="entry name" value="PERIPHERAL-TYPE BENZODIAZEPINE RECEPTOR"/>
    <property type="match status" value="1"/>
</dbReference>
<dbReference type="CDD" id="cd15904">
    <property type="entry name" value="TSPO_MBR"/>
    <property type="match status" value="1"/>
</dbReference>
<feature type="transmembrane region" description="Helical" evidence="7">
    <location>
        <begin position="326"/>
        <end position="344"/>
    </location>
</feature>
<feature type="transmembrane region" description="Helical" evidence="7">
    <location>
        <begin position="301"/>
        <end position="320"/>
    </location>
</feature>
<evidence type="ECO:0000256" key="6">
    <source>
        <dbReference type="SAM" id="MobiDB-lite"/>
    </source>
</evidence>
<dbReference type="Gene3D" id="1.20.1260.100">
    <property type="entry name" value="TspO/MBR protein"/>
    <property type="match status" value="1"/>
</dbReference>
<protein>
    <recommendedName>
        <fullName evidence="10">Translocator protein</fullName>
    </recommendedName>
</protein>
<name>A0A8J2SRN0_9STRA</name>
<evidence type="ECO:0000256" key="7">
    <source>
        <dbReference type="SAM" id="Phobius"/>
    </source>
</evidence>
<evidence type="ECO:0008006" key="10">
    <source>
        <dbReference type="Google" id="ProtNLM"/>
    </source>
</evidence>
<feature type="transmembrane region" description="Helical" evidence="7">
    <location>
        <begin position="275"/>
        <end position="294"/>
    </location>
</feature>
<comment type="caution">
    <text evidence="8">The sequence shown here is derived from an EMBL/GenBank/DDBJ whole genome shotgun (WGS) entry which is preliminary data.</text>
</comment>
<keyword evidence="3 7" id="KW-0812">Transmembrane</keyword>
<evidence type="ECO:0000256" key="5">
    <source>
        <dbReference type="ARBA" id="ARBA00023136"/>
    </source>
</evidence>
<dbReference type="InterPro" id="IPR004307">
    <property type="entry name" value="TspO_MBR"/>
</dbReference>
<feature type="region of interest" description="Disordered" evidence="6">
    <location>
        <begin position="61"/>
        <end position="147"/>
    </location>
</feature>
<comment type="subcellular location">
    <subcellularLocation>
        <location evidence="1">Membrane</location>
        <topology evidence="1">Multi-pass membrane protein</topology>
    </subcellularLocation>
</comment>
<evidence type="ECO:0000256" key="1">
    <source>
        <dbReference type="ARBA" id="ARBA00004141"/>
    </source>
</evidence>
<organism evidence="8 9">
    <name type="scientific">Pelagomonas calceolata</name>
    <dbReference type="NCBI Taxonomy" id="35677"/>
    <lineage>
        <taxon>Eukaryota</taxon>
        <taxon>Sar</taxon>
        <taxon>Stramenopiles</taxon>
        <taxon>Ochrophyta</taxon>
        <taxon>Pelagophyceae</taxon>
        <taxon>Pelagomonadales</taxon>
        <taxon>Pelagomonadaceae</taxon>
        <taxon>Pelagomonas</taxon>
    </lineage>
</organism>
<dbReference type="Proteomes" id="UP000789595">
    <property type="component" value="Unassembled WGS sequence"/>
</dbReference>
<reference evidence="8" key="1">
    <citation type="submission" date="2021-11" db="EMBL/GenBank/DDBJ databases">
        <authorList>
            <consortium name="Genoscope - CEA"/>
            <person name="William W."/>
        </authorList>
    </citation>
    <scope>NUCLEOTIDE SEQUENCE</scope>
</reference>
<keyword evidence="9" id="KW-1185">Reference proteome</keyword>
<sequence>MELQPAPNAAGAADDRVTALARAKLAEFQRLKGIKNPMTLEDAKASHHKLYKSLLAEAAAEVEGSKENVHPNTPMRPSPAPAPRRKLAAARRPAPPPKPDSGDAKRLEPAATPSSTKKRELEQPPDEEPAAKKKPTPPDQDDESELTDDQLEAVYEAIRKSDHGTSTKKVIQRKAEAVILATAAHALQAPQLQRAPRAAAVSAVAPAPVWVAGSILGGAAGTPFVVKATNSWYSDPTVLKLPSWTPPNKVFMPVWTVLYGLIGLTGYRAAVNSALPGLAVGHYIANLAWAPLFFGLKKLKLAAALQFGLLGSLAAVWSAFKRDARLLIPYAVWLSYATVLNLAICRLNPSGVQTVEDRTPTGVAALY</sequence>
<gene>
    <name evidence="8" type="ORF">PECAL_4P04120</name>
</gene>
<dbReference type="AlphaFoldDB" id="A0A8J2SRN0"/>
<keyword evidence="5 7" id="KW-0472">Membrane</keyword>
<dbReference type="GO" id="GO:0033013">
    <property type="term" value="P:tetrapyrrole metabolic process"/>
    <property type="evidence" value="ECO:0007669"/>
    <property type="project" value="UniProtKB-ARBA"/>
</dbReference>
<evidence type="ECO:0000313" key="8">
    <source>
        <dbReference type="EMBL" id="CAH0373231.1"/>
    </source>
</evidence>
<feature type="transmembrane region" description="Helical" evidence="7">
    <location>
        <begin position="250"/>
        <end position="269"/>
    </location>
</feature>
<dbReference type="GO" id="GO:0016020">
    <property type="term" value="C:membrane"/>
    <property type="evidence" value="ECO:0007669"/>
    <property type="project" value="UniProtKB-SubCell"/>
</dbReference>
<evidence type="ECO:0000313" key="9">
    <source>
        <dbReference type="Proteomes" id="UP000789595"/>
    </source>
</evidence>
<dbReference type="EMBL" id="CAKKNE010000004">
    <property type="protein sequence ID" value="CAH0373231.1"/>
    <property type="molecule type" value="Genomic_DNA"/>
</dbReference>
<comment type="similarity">
    <text evidence="2">Belongs to the TspO/BZRP family.</text>
</comment>
<evidence type="ECO:0000256" key="2">
    <source>
        <dbReference type="ARBA" id="ARBA00007524"/>
    </source>
</evidence>
<dbReference type="PANTHER" id="PTHR10057:SF0">
    <property type="entry name" value="TRANSLOCATOR PROTEIN"/>
    <property type="match status" value="1"/>
</dbReference>
<dbReference type="Pfam" id="PF03073">
    <property type="entry name" value="TspO_MBR"/>
    <property type="match status" value="1"/>
</dbReference>
<dbReference type="InterPro" id="IPR038330">
    <property type="entry name" value="TspO/MBR-related_sf"/>
</dbReference>
<dbReference type="FunFam" id="1.20.1260.100:FF:000001">
    <property type="entry name" value="translocator protein 2"/>
    <property type="match status" value="1"/>
</dbReference>
<keyword evidence="4 7" id="KW-1133">Transmembrane helix</keyword>